<dbReference type="Proteomes" id="UP000215914">
    <property type="component" value="Unassembled WGS sequence"/>
</dbReference>
<name>A0A9K3IJW5_HELAN</name>
<sequence>MIYSAVRKKDENNQDIDVEIKFNVGDLRKVLELGDSDNDPIIIPERLCKGLWCRMGFTRHLNGKYLKTMFSPPYKFLINCVVHALSHRKGAYDETSDYIMNIITCLVLNMPYNVS</sequence>
<proteinExistence type="predicted"/>
<evidence type="ECO:0000313" key="2">
    <source>
        <dbReference type="Proteomes" id="UP000215914"/>
    </source>
</evidence>
<comment type="caution">
    <text evidence="1">The sequence shown here is derived from an EMBL/GenBank/DDBJ whole genome shotgun (WGS) entry which is preliminary data.</text>
</comment>
<dbReference type="Gramene" id="mRNA:HanXRQr2_Chr07g0286601">
    <property type="protein sequence ID" value="CDS:HanXRQr2_Chr07g0286601.1"/>
    <property type="gene ID" value="HanXRQr2_Chr07g0286601"/>
</dbReference>
<protein>
    <submittedName>
        <fullName evidence="1">Uncharacterized protein</fullName>
    </submittedName>
</protein>
<dbReference type="EMBL" id="MNCJ02000322">
    <property type="protein sequence ID" value="KAF5797925.1"/>
    <property type="molecule type" value="Genomic_DNA"/>
</dbReference>
<organism evidence="1 2">
    <name type="scientific">Helianthus annuus</name>
    <name type="common">Common sunflower</name>
    <dbReference type="NCBI Taxonomy" id="4232"/>
    <lineage>
        <taxon>Eukaryota</taxon>
        <taxon>Viridiplantae</taxon>
        <taxon>Streptophyta</taxon>
        <taxon>Embryophyta</taxon>
        <taxon>Tracheophyta</taxon>
        <taxon>Spermatophyta</taxon>
        <taxon>Magnoliopsida</taxon>
        <taxon>eudicotyledons</taxon>
        <taxon>Gunneridae</taxon>
        <taxon>Pentapetalae</taxon>
        <taxon>asterids</taxon>
        <taxon>campanulids</taxon>
        <taxon>Asterales</taxon>
        <taxon>Asteraceae</taxon>
        <taxon>Asteroideae</taxon>
        <taxon>Heliantheae alliance</taxon>
        <taxon>Heliantheae</taxon>
        <taxon>Helianthus</taxon>
    </lineage>
</organism>
<gene>
    <name evidence="1" type="ORF">HanXRQr2_Chr07g0286601</name>
</gene>
<keyword evidence="2" id="KW-1185">Reference proteome</keyword>
<reference evidence="1" key="2">
    <citation type="submission" date="2020-06" db="EMBL/GenBank/DDBJ databases">
        <title>Helianthus annuus Genome sequencing and assembly Release 2.</title>
        <authorList>
            <person name="Gouzy J."/>
            <person name="Langlade N."/>
            <person name="Munos S."/>
        </authorList>
    </citation>
    <scope>NUCLEOTIDE SEQUENCE</scope>
    <source>
        <tissue evidence="1">Leaves</tissue>
    </source>
</reference>
<accession>A0A9K3IJW5</accession>
<reference evidence="1" key="1">
    <citation type="journal article" date="2017" name="Nature">
        <title>The sunflower genome provides insights into oil metabolism, flowering and Asterid evolution.</title>
        <authorList>
            <person name="Badouin H."/>
            <person name="Gouzy J."/>
            <person name="Grassa C.J."/>
            <person name="Murat F."/>
            <person name="Staton S.E."/>
            <person name="Cottret L."/>
            <person name="Lelandais-Briere C."/>
            <person name="Owens G.L."/>
            <person name="Carrere S."/>
            <person name="Mayjonade B."/>
            <person name="Legrand L."/>
            <person name="Gill N."/>
            <person name="Kane N.C."/>
            <person name="Bowers J.E."/>
            <person name="Hubner S."/>
            <person name="Bellec A."/>
            <person name="Berard A."/>
            <person name="Berges H."/>
            <person name="Blanchet N."/>
            <person name="Boniface M.C."/>
            <person name="Brunel D."/>
            <person name="Catrice O."/>
            <person name="Chaidir N."/>
            <person name="Claudel C."/>
            <person name="Donnadieu C."/>
            <person name="Faraut T."/>
            <person name="Fievet G."/>
            <person name="Helmstetter N."/>
            <person name="King M."/>
            <person name="Knapp S.J."/>
            <person name="Lai Z."/>
            <person name="Le Paslier M.C."/>
            <person name="Lippi Y."/>
            <person name="Lorenzon L."/>
            <person name="Mandel J.R."/>
            <person name="Marage G."/>
            <person name="Marchand G."/>
            <person name="Marquand E."/>
            <person name="Bret-Mestries E."/>
            <person name="Morien E."/>
            <person name="Nambeesan S."/>
            <person name="Nguyen T."/>
            <person name="Pegot-Espagnet P."/>
            <person name="Pouilly N."/>
            <person name="Raftis F."/>
            <person name="Sallet E."/>
            <person name="Schiex T."/>
            <person name="Thomas J."/>
            <person name="Vandecasteele C."/>
            <person name="Vares D."/>
            <person name="Vear F."/>
            <person name="Vautrin S."/>
            <person name="Crespi M."/>
            <person name="Mangin B."/>
            <person name="Burke J.M."/>
            <person name="Salse J."/>
            <person name="Munos S."/>
            <person name="Vincourt P."/>
            <person name="Rieseberg L.H."/>
            <person name="Langlade N.B."/>
        </authorList>
    </citation>
    <scope>NUCLEOTIDE SEQUENCE</scope>
    <source>
        <tissue evidence="1">Leaves</tissue>
    </source>
</reference>
<evidence type="ECO:0000313" key="1">
    <source>
        <dbReference type="EMBL" id="KAF5797925.1"/>
    </source>
</evidence>
<dbReference type="AlphaFoldDB" id="A0A9K3IJW5"/>